<evidence type="ECO:0000313" key="3">
    <source>
        <dbReference type="Proteomes" id="UP000320300"/>
    </source>
</evidence>
<sequence length="70" mass="7782">MIWKASSFSKALALIQRAKVVPPTSRALPPSIDNNMLPQATPLTDRRETAERRPGSAERLFNIILLLSQP</sequence>
<reference evidence="2 3" key="1">
    <citation type="submission" date="2017-05" db="EMBL/GenBank/DDBJ databases">
        <authorList>
            <person name="Varghese N."/>
            <person name="Submissions S."/>
        </authorList>
    </citation>
    <scope>NUCLEOTIDE SEQUENCE [LARGE SCALE GENOMIC DNA]</scope>
    <source>
        <strain evidence="2 3">DSM 19036</strain>
    </source>
</reference>
<keyword evidence="3" id="KW-1185">Reference proteome</keyword>
<protein>
    <submittedName>
        <fullName evidence="2">Uncharacterized protein</fullName>
    </submittedName>
</protein>
<feature type="compositionally biased region" description="Basic and acidic residues" evidence="1">
    <location>
        <begin position="44"/>
        <end position="54"/>
    </location>
</feature>
<gene>
    <name evidence="2" type="ORF">SAMN06265348_103290</name>
</gene>
<proteinExistence type="predicted"/>
<dbReference type="EMBL" id="FXTN01000003">
    <property type="protein sequence ID" value="SMO55463.1"/>
    <property type="molecule type" value="Genomic_DNA"/>
</dbReference>
<evidence type="ECO:0000313" key="2">
    <source>
        <dbReference type="EMBL" id="SMO55463.1"/>
    </source>
</evidence>
<name>A0A521C7V4_9SPHI</name>
<dbReference type="AlphaFoldDB" id="A0A521C7V4"/>
<dbReference type="Proteomes" id="UP000320300">
    <property type="component" value="Unassembled WGS sequence"/>
</dbReference>
<feature type="region of interest" description="Disordered" evidence="1">
    <location>
        <begin position="26"/>
        <end position="54"/>
    </location>
</feature>
<accession>A0A521C7V4</accession>
<feature type="compositionally biased region" description="Polar residues" evidence="1">
    <location>
        <begin position="32"/>
        <end position="42"/>
    </location>
</feature>
<organism evidence="2 3">
    <name type="scientific">Pedobacter westerhofensis</name>
    <dbReference type="NCBI Taxonomy" id="425512"/>
    <lineage>
        <taxon>Bacteria</taxon>
        <taxon>Pseudomonadati</taxon>
        <taxon>Bacteroidota</taxon>
        <taxon>Sphingobacteriia</taxon>
        <taxon>Sphingobacteriales</taxon>
        <taxon>Sphingobacteriaceae</taxon>
        <taxon>Pedobacter</taxon>
    </lineage>
</organism>
<evidence type="ECO:0000256" key="1">
    <source>
        <dbReference type="SAM" id="MobiDB-lite"/>
    </source>
</evidence>